<evidence type="ECO:0000256" key="9">
    <source>
        <dbReference type="ARBA" id="ARBA00022827"/>
    </source>
</evidence>
<protein>
    <submittedName>
        <fullName evidence="14">Bifunctional homocysteine S-methyltransferase/methylenetetrahydrofolate reductase</fullName>
        <ecNumber evidence="14">1.5.1.20</ecNumber>
        <ecNumber evidence="14">2.1.1.10</ecNumber>
    </submittedName>
</protein>
<dbReference type="NCBIfam" id="NF006396">
    <property type="entry name" value="PRK08645.1"/>
    <property type="match status" value="1"/>
</dbReference>
<keyword evidence="15" id="KW-1185">Reference proteome</keyword>
<comment type="caution">
    <text evidence="14">The sequence shown here is derived from an EMBL/GenBank/DDBJ whole genome shotgun (WGS) entry which is preliminary data.</text>
</comment>
<evidence type="ECO:0000256" key="4">
    <source>
        <dbReference type="ARBA" id="ARBA00022603"/>
    </source>
</evidence>
<proteinExistence type="inferred from homology"/>
<evidence type="ECO:0000256" key="7">
    <source>
        <dbReference type="ARBA" id="ARBA00022691"/>
    </source>
</evidence>
<dbReference type="Pfam" id="PF02219">
    <property type="entry name" value="MTHFR"/>
    <property type="match status" value="1"/>
</dbReference>
<dbReference type="SUPFAM" id="SSF51730">
    <property type="entry name" value="FAD-linked oxidoreductase"/>
    <property type="match status" value="1"/>
</dbReference>
<dbReference type="EC" id="1.5.1.20" evidence="14"/>
<feature type="binding site" evidence="12">
    <location>
        <position position="202"/>
    </location>
    <ligand>
        <name>Zn(2+)</name>
        <dbReference type="ChEBI" id="CHEBI:29105"/>
    </ligand>
</feature>
<keyword evidence="9" id="KW-0274">FAD</keyword>
<keyword evidence="8 12" id="KW-0479">Metal-binding</keyword>
<dbReference type="InterPro" id="IPR029041">
    <property type="entry name" value="FAD-linked_oxidoreductase-like"/>
</dbReference>
<dbReference type="GO" id="GO:0032259">
    <property type="term" value="P:methylation"/>
    <property type="evidence" value="ECO:0007669"/>
    <property type="project" value="UniProtKB-KW"/>
</dbReference>
<gene>
    <name evidence="14" type="ORF">H8R91_02490</name>
</gene>
<evidence type="ECO:0000256" key="1">
    <source>
        <dbReference type="ARBA" id="ARBA00001974"/>
    </source>
</evidence>
<dbReference type="Proteomes" id="UP000636755">
    <property type="component" value="Unassembled WGS sequence"/>
</dbReference>
<dbReference type="PANTHER" id="PTHR45833:SF1">
    <property type="entry name" value="METHIONINE SYNTHASE"/>
    <property type="match status" value="1"/>
</dbReference>
<dbReference type="EMBL" id="JACOPS010000001">
    <property type="protein sequence ID" value="MBC5727415.1"/>
    <property type="molecule type" value="Genomic_DNA"/>
</dbReference>
<evidence type="ECO:0000256" key="10">
    <source>
        <dbReference type="ARBA" id="ARBA00023002"/>
    </source>
</evidence>
<evidence type="ECO:0000256" key="11">
    <source>
        <dbReference type="ARBA" id="ARBA00023285"/>
    </source>
</evidence>
<keyword evidence="10 14" id="KW-0560">Oxidoreductase</keyword>
<feature type="binding site" evidence="12">
    <location>
        <position position="268"/>
    </location>
    <ligand>
        <name>Zn(2+)</name>
        <dbReference type="ChEBI" id="CHEBI:29105"/>
    </ligand>
</feature>
<keyword evidence="5" id="KW-0285">Flavoprotein</keyword>
<dbReference type="GO" id="GO:0008168">
    <property type="term" value="F:methyltransferase activity"/>
    <property type="evidence" value="ECO:0007669"/>
    <property type="project" value="UniProtKB-KW"/>
</dbReference>
<name>A0ABR7HIY1_9FIRM</name>
<keyword evidence="7" id="KW-0949">S-adenosyl-L-methionine</keyword>
<evidence type="ECO:0000256" key="12">
    <source>
        <dbReference type="PROSITE-ProRule" id="PRU00333"/>
    </source>
</evidence>
<dbReference type="PANTHER" id="PTHR45833">
    <property type="entry name" value="METHIONINE SYNTHASE"/>
    <property type="match status" value="1"/>
</dbReference>
<evidence type="ECO:0000256" key="2">
    <source>
        <dbReference type="ARBA" id="ARBA00004777"/>
    </source>
</evidence>
<feature type="domain" description="Hcy-binding" evidence="13">
    <location>
        <begin position="1"/>
        <end position="282"/>
    </location>
</feature>
<dbReference type="Pfam" id="PF02574">
    <property type="entry name" value="S-methyl_trans"/>
    <property type="match status" value="1"/>
</dbReference>
<keyword evidence="4 12" id="KW-0489">Methyltransferase</keyword>
<evidence type="ECO:0000313" key="14">
    <source>
        <dbReference type="EMBL" id="MBC5727415.1"/>
    </source>
</evidence>
<dbReference type="InterPro" id="IPR036589">
    <property type="entry name" value="HCY_dom_sf"/>
</dbReference>
<feature type="binding site" evidence="12">
    <location>
        <position position="267"/>
    </location>
    <ligand>
        <name>Zn(2+)</name>
        <dbReference type="ChEBI" id="CHEBI:29105"/>
    </ligand>
</feature>
<keyword evidence="12" id="KW-0862">Zinc</keyword>
<dbReference type="Gene3D" id="3.20.20.330">
    <property type="entry name" value="Homocysteine-binding-like domain"/>
    <property type="match status" value="1"/>
</dbReference>
<evidence type="ECO:0000313" key="15">
    <source>
        <dbReference type="Proteomes" id="UP000636755"/>
    </source>
</evidence>
<keyword evidence="11" id="KW-0170">Cobalt</keyword>
<evidence type="ECO:0000256" key="3">
    <source>
        <dbReference type="ARBA" id="ARBA00010398"/>
    </source>
</evidence>
<comment type="pathway">
    <text evidence="2">One-carbon metabolism; tetrahydrofolate interconversion.</text>
</comment>
<dbReference type="InterPro" id="IPR003171">
    <property type="entry name" value="Mehydrof_redctse-like"/>
</dbReference>
<dbReference type="RefSeq" id="WP_186934736.1">
    <property type="nucleotide sequence ID" value="NZ_JACOPS010000001.1"/>
</dbReference>
<dbReference type="PROSITE" id="PS50970">
    <property type="entry name" value="HCY"/>
    <property type="match status" value="1"/>
</dbReference>
<dbReference type="EC" id="2.1.1.10" evidence="14"/>
<dbReference type="InterPro" id="IPR003726">
    <property type="entry name" value="HCY_dom"/>
</dbReference>
<comment type="cofactor">
    <cofactor evidence="12">
        <name>Zn(2+)</name>
        <dbReference type="ChEBI" id="CHEBI:29105"/>
    </cofactor>
</comment>
<dbReference type="SUPFAM" id="SSF82282">
    <property type="entry name" value="Homocysteine S-methyltransferase"/>
    <property type="match status" value="1"/>
</dbReference>
<evidence type="ECO:0000256" key="5">
    <source>
        <dbReference type="ARBA" id="ARBA00022630"/>
    </source>
</evidence>
<evidence type="ECO:0000256" key="6">
    <source>
        <dbReference type="ARBA" id="ARBA00022679"/>
    </source>
</evidence>
<dbReference type="InterPro" id="IPR050554">
    <property type="entry name" value="Met_Synthase/Corrinoid"/>
</dbReference>
<dbReference type="CDD" id="cd00537">
    <property type="entry name" value="MTHFR"/>
    <property type="match status" value="1"/>
</dbReference>
<comment type="cofactor">
    <cofactor evidence="1">
        <name>FAD</name>
        <dbReference type="ChEBI" id="CHEBI:57692"/>
    </cofactor>
</comment>
<comment type="similarity">
    <text evidence="3">Belongs to the vitamin-B12 dependent methionine synthase family.</text>
</comment>
<sequence length="593" mass="65910">MNIREYLKKSKLIADGSFGTYYSQKYKTVDIPEYANITASQRISEIHTEYINSGAKLIRTNTFASNTYSLDCSIEQVKENIKAAYKIAKEAVEQSGKEIFIAGNIGPVPAVFQPDFEAVEEEYYQIAKTFIDEGADILCFETFTQSEHIMPAIKRIKEECNPFIIVQFCVNQYGYSEAGESAERLVSETAFSKCVDAVGLNCGVGPAHMQQILSRINLNNNCFATAMPNAGYPLLVRNRVKYADNPIYFASKVNDMALLGVDIIGGCCGTTPDYIREVAKTVDLTPTVKSDETSANNENEKPVIKKSFFRNADGTIKDKKLIAVELAPPFGADDKKLLEAAHMLKGLGVDVLTFPDSPSGRTRIDSVLMAQKVKNVTGFEVMPHICCRDKNAIAVRSTFLGASINGINNFLIVTGDPIPVMARQVVKSVFNFDSVGLMRIADEMNSEALKDSPLTYGGAINQSRRRIESEIKRVQKKMEAGAEFFLTQPVFTAEDAERLRRIKEETGARILCGIMPLVSRKNALFMKNEISGVNVTDEVIERYPENAGREDGENVGVELAKEMIAATRDFADGYYFSFPFNRTYLLKRIIQEV</sequence>
<evidence type="ECO:0000259" key="13">
    <source>
        <dbReference type="PROSITE" id="PS50970"/>
    </source>
</evidence>
<evidence type="ECO:0000256" key="8">
    <source>
        <dbReference type="ARBA" id="ARBA00022723"/>
    </source>
</evidence>
<reference evidence="14 15" key="1">
    <citation type="submission" date="2020-08" db="EMBL/GenBank/DDBJ databases">
        <title>Genome public.</title>
        <authorList>
            <person name="Liu C."/>
            <person name="Sun Q."/>
        </authorList>
    </citation>
    <scope>NUCLEOTIDE SEQUENCE [LARGE SCALE GENOMIC DNA]</scope>
    <source>
        <strain evidence="14 15">NSJ-71</strain>
    </source>
</reference>
<accession>A0ABR7HIY1</accession>
<dbReference type="Gene3D" id="3.20.20.220">
    <property type="match status" value="1"/>
</dbReference>
<dbReference type="GO" id="GO:0004489">
    <property type="term" value="F:methylenetetrahydrofolate reductase [NAD(P)H] activity"/>
    <property type="evidence" value="ECO:0007669"/>
    <property type="project" value="UniProtKB-EC"/>
</dbReference>
<organism evidence="14 15">
    <name type="scientific">Ruminococcus intestinalis</name>
    <dbReference type="NCBI Taxonomy" id="2763066"/>
    <lineage>
        <taxon>Bacteria</taxon>
        <taxon>Bacillati</taxon>
        <taxon>Bacillota</taxon>
        <taxon>Clostridia</taxon>
        <taxon>Eubacteriales</taxon>
        <taxon>Oscillospiraceae</taxon>
        <taxon>Ruminococcus</taxon>
    </lineage>
</organism>
<keyword evidence="6 12" id="KW-0808">Transferase</keyword>